<name>A0A0V1FEF2_TRIPS</name>
<dbReference type="AlphaFoldDB" id="A0A0V1FEF2"/>
<evidence type="ECO:0000313" key="1">
    <source>
        <dbReference type="EMBL" id="KRY84423.1"/>
    </source>
</evidence>
<reference evidence="1 2" key="1">
    <citation type="submission" date="2015-01" db="EMBL/GenBank/DDBJ databases">
        <title>Evolution of Trichinella species and genotypes.</title>
        <authorList>
            <person name="Korhonen P.K."/>
            <person name="Edoardo P."/>
            <person name="Giuseppe L.R."/>
            <person name="Gasser R.B."/>
        </authorList>
    </citation>
    <scope>NUCLEOTIDE SEQUENCE [LARGE SCALE GENOMIC DNA]</scope>
    <source>
        <strain evidence="1">ISS470</strain>
    </source>
</reference>
<dbReference type="Proteomes" id="UP000054995">
    <property type="component" value="Unassembled WGS sequence"/>
</dbReference>
<proteinExistence type="predicted"/>
<comment type="caution">
    <text evidence="1">The sequence shown here is derived from an EMBL/GenBank/DDBJ whole genome shotgun (WGS) entry which is preliminary data.</text>
</comment>
<accession>A0A0V1FEF2</accession>
<keyword evidence="2" id="KW-1185">Reference proteome</keyword>
<dbReference type="EMBL" id="JYDT01000114">
    <property type="protein sequence ID" value="KRY84423.1"/>
    <property type="molecule type" value="Genomic_DNA"/>
</dbReference>
<evidence type="ECO:0000313" key="2">
    <source>
        <dbReference type="Proteomes" id="UP000054995"/>
    </source>
</evidence>
<gene>
    <name evidence="1" type="ORF">T4D_7985</name>
</gene>
<organism evidence="1 2">
    <name type="scientific">Trichinella pseudospiralis</name>
    <name type="common">Parasitic roundworm</name>
    <dbReference type="NCBI Taxonomy" id="6337"/>
    <lineage>
        <taxon>Eukaryota</taxon>
        <taxon>Metazoa</taxon>
        <taxon>Ecdysozoa</taxon>
        <taxon>Nematoda</taxon>
        <taxon>Enoplea</taxon>
        <taxon>Dorylaimia</taxon>
        <taxon>Trichinellida</taxon>
        <taxon>Trichinellidae</taxon>
        <taxon>Trichinella</taxon>
    </lineage>
</organism>
<sequence length="170" mass="19426">MEMFEETAVSERKSILSPLPSFFIFVRAASFPGHLSPSERQSKPTFQLACQLDDCGPSKGFRLLLDNINHDHLDKSKAKKLNNNNNNNNNNAYAFNFPLIKQKQYNCKRDFALALVPVWAWVFLKSSKDEIVQAAASHFSRVIELYQMVLQYFVLNVGNDFSLADHYTTS</sequence>
<protein>
    <submittedName>
        <fullName evidence="1">Uncharacterized protein</fullName>
    </submittedName>
</protein>